<keyword evidence="1" id="KW-1133">Transmembrane helix</keyword>
<accession>A0A510JN97</accession>
<dbReference type="KEGG" id="lhf:JCM16775_1934"/>
<keyword evidence="3" id="KW-1185">Reference proteome</keyword>
<evidence type="ECO:0000313" key="2">
    <source>
        <dbReference type="EMBL" id="BBM39223.1"/>
    </source>
</evidence>
<sequence>MLCSLVFALIYFAVLSIVIIFDMKNRKIKKNLHKIIQKYEDEVKEKIKLGILAADTVYRERTETGTVFYEVPENLKKAVVLNIICFTITEILMFSGIKIGILLLLSCAVISITYGNKYYYPKEKTKDTLEIINEDFYLNGKLLDIKGYNWGTELFPLFGTRIIRSKSHIYLLDGKKEICFVPEKNLKGGSSQIDIIIENSRISEIVDNMIDIIQKKQIPKVKFRLFKMKIMQSMLLFIPFMPIMTFVLLYGSKAHIHLF</sequence>
<name>A0A510JN97_9FUSO</name>
<evidence type="ECO:0000313" key="3">
    <source>
        <dbReference type="Proteomes" id="UP000321892"/>
    </source>
</evidence>
<dbReference type="OrthoDB" id="81698at2"/>
<organism evidence="2 3">
    <name type="scientific">Leptotrichia hofstadii</name>
    <dbReference type="NCBI Taxonomy" id="157688"/>
    <lineage>
        <taxon>Bacteria</taxon>
        <taxon>Fusobacteriati</taxon>
        <taxon>Fusobacteriota</taxon>
        <taxon>Fusobacteriia</taxon>
        <taxon>Fusobacteriales</taxon>
        <taxon>Leptotrichiaceae</taxon>
        <taxon>Leptotrichia</taxon>
    </lineage>
</organism>
<keyword evidence="1" id="KW-0812">Transmembrane</keyword>
<evidence type="ECO:0000256" key="1">
    <source>
        <dbReference type="SAM" id="Phobius"/>
    </source>
</evidence>
<dbReference type="RefSeq" id="WP_026746948.1">
    <property type="nucleotide sequence ID" value="NZ_AP019823.1"/>
</dbReference>
<keyword evidence="1" id="KW-0472">Membrane</keyword>
<dbReference type="EMBL" id="AP019823">
    <property type="protein sequence ID" value="BBM39223.1"/>
    <property type="molecule type" value="Genomic_DNA"/>
</dbReference>
<dbReference type="Proteomes" id="UP000321892">
    <property type="component" value="Chromosome"/>
</dbReference>
<feature type="transmembrane region" description="Helical" evidence="1">
    <location>
        <begin position="230"/>
        <end position="251"/>
    </location>
</feature>
<feature type="transmembrane region" description="Helical" evidence="1">
    <location>
        <begin position="6"/>
        <end position="23"/>
    </location>
</feature>
<gene>
    <name evidence="2" type="ORF">JCM16775_1934</name>
</gene>
<dbReference type="AlphaFoldDB" id="A0A510JN97"/>
<reference evidence="2 3" key="1">
    <citation type="submission" date="2019-07" db="EMBL/GenBank/DDBJ databases">
        <title>Complete Genome Sequence of Leptotrichia hofstadii Strain JCM16775.</title>
        <authorList>
            <person name="Watanabe S."/>
            <person name="Cui L."/>
        </authorList>
    </citation>
    <scope>NUCLEOTIDE SEQUENCE [LARGE SCALE GENOMIC DNA]</scope>
    <source>
        <strain evidence="2 3">JCM16775</strain>
    </source>
</reference>
<protein>
    <submittedName>
        <fullName evidence="2">Uncharacterized protein</fullName>
    </submittedName>
</protein>
<feature type="transmembrane region" description="Helical" evidence="1">
    <location>
        <begin position="101"/>
        <end position="120"/>
    </location>
</feature>
<proteinExistence type="predicted"/>